<protein>
    <recommendedName>
        <fullName evidence="3">DUF2491 domain-containing protein</fullName>
    </recommendedName>
</protein>
<dbReference type="Proteomes" id="UP000243073">
    <property type="component" value="Unassembled WGS sequence"/>
</dbReference>
<dbReference type="OrthoDB" id="6148994at2"/>
<organism evidence="1 2">
    <name type="scientific">Oceanisphaera psychrotolerans</name>
    <dbReference type="NCBI Taxonomy" id="1414654"/>
    <lineage>
        <taxon>Bacteria</taxon>
        <taxon>Pseudomonadati</taxon>
        <taxon>Pseudomonadota</taxon>
        <taxon>Gammaproteobacteria</taxon>
        <taxon>Aeromonadales</taxon>
        <taxon>Aeromonadaceae</taxon>
        <taxon>Oceanisphaera</taxon>
    </lineage>
</organism>
<sequence>MFDWLKKKMQPPSVQAEPAPEVLGLRLGGGFELDALKLSLLNDKVTFEGAASTQIIQAVGRVMLDESHQLLRFYTDDDGFIQVLLDGGTGDDCVAEVKLWYFYQTRPIDGDAAWNRLLDSELVQPEWNLDGQVFTKAWDNTRPVAMTETTWLNDGSRSETDQFVMIYERPLVDTEDDVEVLMVAGEEKILHQRAEHSLILATGIDLSPTDFRFVS</sequence>
<comment type="caution">
    <text evidence="1">The sequence shown here is derived from an EMBL/GenBank/DDBJ whole genome shotgun (WGS) entry which is preliminary data.</text>
</comment>
<dbReference type="AlphaFoldDB" id="A0A1J4QD08"/>
<accession>A0A1J4QD08</accession>
<name>A0A1J4QD08_9GAMM</name>
<dbReference type="EMBL" id="MDKE01000066">
    <property type="protein sequence ID" value="OIN04748.1"/>
    <property type="molecule type" value="Genomic_DNA"/>
</dbReference>
<dbReference type="RefSeq" id="WP_071473843.1">
    <property type="nucleotide sequence ID" value="NZ_MDKE01000066.1"/>
</dbReference>
<evidence type="ECO:0000313" key="2">
    <source>
        <dbReference type="Proteomes" id="UP000243073"/>
    </source>
</evidence>
<evidence type="ECO:0000313" key="1">
    <source>
        <dbReference type="EMBL" id="OIN04748.1"/>
    </source>
</evidence>
<dbReference type="Pfam" id="PF10679">
    <property type="entry name" value="DUF2491"/>
    <property type="match status" value="1"/>
</dbReference>
<evidence type="ECO:0008006" key="3">
    <source>
        <dbReference type="Google" id="ProtNLM"/>
    </source>
</evidence>
<dbReference type="STRING" id="1414654.BFR47_05445"/>
<reference evidence="1 2" key="1">
    <citation type="submission" date="2016-07" db="EMBL/GenBank/DDBJ databases">
        <title>Draft Genome Sequence of Oceanisphaera psychrotolerans, isolated from coastal sediment samples.</title>
        <authorList>
            <person name="Zhuo S."/>
            <person name="Ruan Z."/>
        </authorList>
    </citation>
    <scope>NUCLEOTIDE SEQUENCE [LARGE SCALE GENOMIC DNA]</scope>
    <source>
        <strain evidence="1 2">LAM-WHM-ZC</strain>
    </source>
</reference>
<gene>
    <name evidence="1" type="ORF">BFR47_05445</name>
</gene>
<dbReference type="InterPro" id="IPR019621">
    <property type="entry name" value="DUF2491"/>
</dbReference>
<keyword evidence="2" id="KW-1185">Reference proteome</keyword>
<proteinExistence type="predicted"/>